<dbReference type="NCBIfam" id="TIGR01549">
    <property type="entry name" value="HAD-SF-IA-v1"/>
    <property type="match status" value="1"/>
</dbReference>
<dbReference type="OrthoDB" id="25198at2"/>
<sequence length="232" mass="26792">MDKKIAVIFDLDDTLYSKSEVFFKTLCQFATPSIDAESLYSTYQKRSDEAFEKFSAGEITLSQSHQTRVANTFKDVGIELSSEKTQAFIKAYQDTLNAITLSEEWIEVFQQCNKESYQIAILTNGPTNHQKNKLYQLNLSKWIPEDFWFISESIQAKKPSIQAFHHVESKISADEYFMIGDDIKTDITGAIQANWHPIQFIKYHQMDQGKLSCDVAKEPKDIFPLIQQKLHR</sequence>
<dbReference type="STRING" id="626369.HMPREF0446_00498"/>
<dbReference type="InterPro" id="IPR036412">
    <property type="entry name" value="HAD-like_sf"/>
</dbReference>
<proteinExistence type="predicted"/>
<keyword evidence="2" id="KW-1185">Reference proteome</keyword>
<dbReference type="RefSeq" id="WP_006702772.1">
    <property type="nucleotide sequence ID" value="NZ_KI391971.1"/>
</dbReference>
<dbReference type="AlphaFoldDB" id="D0BKL3"/>
<dbReference type="SFLD" id="SFLDS00003">
    <property type="entry name" value="Haloacid_Dehalogenase"/>
    <property type="match status" value="1"/>
</dbReference>
<dbReference type="eggNOG" id="COG1011">
    <property type="taxonomic scope" value="Bacteria"/>
</dbReference>
<protein>
    <submittedName>
        <fullName evidence="1">HAD hydrolase, family IA</fullName>
    </submittedName>
</protein>
<dbReference type="GO" id="GO:0016787">
    <property type="term" value="F:hydrolase activity"/>
    <property type="evidence" value="ECO:0007669"/>
    <property type="project" value="UniProtKB-KW"/>
</dbReference>
<dbReference type="PANTHER" id="PTHR47478:SF1">
    <property type="entry name" value="PYRIMIDINE 5'-NUCLEOTIDASE YJJG"/>
    <property type="match status" value="1"/>
</dbReference>
<dbReference type="Gene3D" id="1.10.150.240">
    <property type="entry name" value="Putative phosphatase, domain 2"/>
    <property type="match status" value="1"/>
</dbReference>
<dbReference type="Proteomes" id="UP000002939">
    <property type="component" value="Unassembled WGS sequence"/>
</dbReference>
<dbReference type="InterPro" id="IPR052550">
    <property type="entry name" value="Pyrimidine_5'-ntase_YjjG"/>
</dbReference>
<dbReference type="SUPFAM" id="SSF56784">
    <property type="entry name" value="HAD-like"/>
    <property type="match status" value="1"/>
</dbReference>
<dbReference type="InterPro" id="IPR006439">
    <property type="entry name" value="HAD-SF_hydro_IA"/>
</dbReference>
<dbReference type="PANTHER" id="PTHR47478">
    <property type="match status" value="1"/>
</dbReference>
<dbReference type="InterPro" id="IPR023214">
    <property type="entry name" value="HAD_sf"/>
</dbReference>
<accession>D0BKL3</accession>
<organism evidence="1 2">
    <name type="scientific">Granulicatella elegans ATCC 700633</name>
    <dbReference type="NCBI Taxonomy" id="626369"/>
    <lineage>
        <taxon>Bacteria</taxon>
        <taxon>Bacillati</taxon>
        <taxon>Bacillota</taxon>
        <taxon>Bacilli</taxon>
        <taxon>Lactobacillales</taxon>
        <taxon>Carnobacteriaceae</taxon>
        <taxon>Granulicatella</taxon>
    </lineage>
</organism>
<comment type="caution">
    <text evidence="1">The sequence shown here is derived from an EMBL/GenBank/DDBJ whole genome shotgun (WGS) entry which is preliminary data.</text>
</comment>
<dbReference type="Pfam" id="PF00702">
    <property type="entry name" value="Hydrolase"/>
    <property type="match status" value="1"/>
</dbReference>
<dbReference type="InterPro" id="IPR023198">
    <property type="entry name" value="PGP-like_dom2"/>
</dbReference>
<gene>
    <name evidence="1" type="ORF">HMPREF0446_00498</name>
</gene>
<evidence type="ECO:0000313" key="2">
    <source>
        <dbReference type="Proteomes" id="UP000002939"/>
    </source>
</evidence>
<evidence type="ECO:0000313" key="1">
    <source>
        <dbReference type="EMBL" id="EEW93616.1"/>
    </source>
</evidence>
<dbReference type="EMBL" id="ACRF02000013">
    <property type="protein sequence ID" value="EEW93616.1"/>
    <property type="molecule type" value="Genomic_DNA"/>
</dbReference>
<dbReference type="Gene3D" id="3.40.50.1000">
    <property type="entry name" value="HAD superfamily/HAD-like"/>
    <property type="match status" value="1"/>
</dbReference>
<dbReference type="HOGENOM" id="CLU_045011_8_1_9"/>
<name>D0BKL3_9LACT</name>
<dbReference type="SFLD" id="SFLDG01129">
    <property type="entry name" value="C1.5:_HAD__Beta-PGM__Phosphata"/>
    <property type="match status" value="1"/>
</dbReference>
<keyword evidence="1" id="KW-0378">Hydrolase</keyword>
<reference evidence="1" key="1">
    <citation type="submission" date="2009-09" db="EMBL/GenBank/DDBJ databases">
        <authorList>
            <consortium name="The Broad Institute Genome Sequencing Platform"/>
            <person name="Ward D."/>
            <person name="Feldgarden M."/>
            <person name="Earl A."/>
            <person name="Young S.K."/>
            <person name="Zeng Q."/>
            <person name="Koehrsen M."/>
            <person name="Alvarado L."/>
            <person name="Berlin A."/>
            <person name="Bochicchio J."/>
            <person name="Borenstein D."/>
            <person name="Chapman S.B."/>
            <person name="Chen Z."/>
            <person name="Engels R."/>
            <person name="Freedman E."/>
            <person name="Gellesch M."/>
            <person name="Goldberg J."/>
            <person name="Griggs A."/>
            <person name="Gujja S."/>
            <person name="Heilman E."/>
            <person name="Heiman D."/>
            <person name="Hepburn T."/>
            <person name="Howarth C."/>
            <person name="Jen D."/>
            <person name="Larson L."/>
            <person name="Lewis B."/>
            <person name="Mehta T."/>
            <person name="Park D."/>
            <person name="Pearson M."/>
            <person name="Roberts A."/>
            <person name="Saif S."/>
            <person name="Shea T."/>
            <person name="Shenoy N."/>
            <person name="Sisk P."/>
            <person name="Stolte C."/>
            <person name="Sykes S."/>
            <person name="Thomson T."/>
            <person name="Walk T."/>
            <person name="White J."/>
            <person name="Yandava C."/>
            <person name="Sibley C.D."/>
            <person name="Field T.R."/>
            <person name="Grinwis M."/>
            <person name="Eshaghurshan C.S."/>
            <person name="Surette M.G."/>
            <person name="Haas B."/>
            <person name="Nusbaum C."/>
            <person name="Birren B."/>
        </authorList>
    </citation>
    <scope>NUCLEOTIDE SEQUENCE [LARGE SCALE GENOMIC DNA]</scope>
    <source>
        <strain evidence="1">ATCC 700633</strain>
    </source>
</reference>
<reference evidence="1" key="2">
    <citation type="submission" date="2011-10" db="EMBL/GenBank/DDBJ databases">
        <title>The Genome Sequence of Granulicatella elegans ATCC 700633.</title>
        <authorList>
            <consortium name="The Broad Institute Genome Sequencing Platform"/>
            <consortium name="The Broad Institute Genome Sequencing Center for Infectious Disease"/>
            <person name="Earl A."/>
            <person name="Ward D."/>
            <person name="Feldgarden M."/>
            <person name="Gevers D."/>
            <person name="Sibley C.D."/>
            <person name="Field T.R."/>
            <person name="Grinwis M."/>
            <person name="Eshaghurshan C.S."/>
            <person name="Surette M.G."/>
            <person name="Young S.K."/>
            <person name="Zeng Q."/>
            <person name="Gargeya S."/>
            <person name="Fitzgerald M."/>
            <person name="Haas B."/>
            <person name="Abouelleil A."/>
            <person name="Alvarado L."/>
            <person name="Arachchi H.M."/>
            <person name="Berlin A."/>
            <person name="Brown A."/>
            <person name="Chapman S.B."/>
            <person name="Chen Z."/>
            <person name="Dunbar C."/>
            <person name="Freedman E."/>
            <person name="Gearin G."/>
            <person name="Goldberg J."/>
            <person name="Griggs A."/>
            <person name="Gujja S."/>
            <person name="Heiman D."/>
            <person name="Howarth C."/>
            <person name="Larson L."/>
            <person name="Lui A."/>
            <person name="MacDonald P.J.P."/>
            <person name="Montmayeur A."/>
            <person name="Murphy C."/>
            <person name="Neiman D."/>
            <person name="Pearson M."/>
            <person name="Priest M."/>
            <person name="Roberts A."/>
            <person name="Saif S."/>
            <person name="Shea T."/>
            <person name="Shenoy N."/>
            <person name="Sisk P."/>
            <person name="Stolte C."/>
            <person name="Sykes S."/>
            <person name="Wortman J."/>
            <person name="Nusbaum C."/>
            <person name="Birren B."/>
        </authorList>
    </citation>
    <scope>NUCLEOTIDE SEQUENCE [LARGE SCALE GENOMIC DNA]</scope>
    <source>
        <strain evidence="1">ATCC 700633</strain>
    </source>
</reference>